<feature type="transmembrane region" description="Helical" evidence="1">
    <location>
        <begin position="318"/>
        <end position="337"/>
    </location>
</feature>
<feature type="signal peptide" evidence="2">
    <location>
        <begin position="1"/>
        <end position="15"/>
    </location>
</feature>
<name>A0A1B6F8X9_9HEMI</name>
<protein>
    <submittedName>
        <fullName evidence="3">Uncharacterized protein</fullName>
    </submittedName>
</protein>
<organism evidence="3">
    <name type="scientific">Cuerna arida</name>
    <dbReference type="NCBI Taxonomy" id="1464854"/>
    <lineage>
        <taxon>Eukaryota</taxon>
        <taxon>Metazoa</taxon>
        <taxon>Ecdysozoa</taxon>
        <taxon>Arthropoda</taxon>
        <taxon>Hexapoda</taxon>
        <taxon>Insecta</taxon>
        <taxon>Pterygota</taxon>
        <taxon>Neoptera</taxon>
        <taxon>Paraneoptera</taxon>
        <taxon>Hemiptera</taxon>
        <taxon>Auchenorrhyncha</taxon>
        <taxon>Membracoidea</taxon>
        <taxon>Cicadellidae</taxon>
        <taxon>Cicadellinae</taxon>
        <taxon>Proconiini</taxon>
        <taxon>Cuerna</taxon>
    </lineage>
</organism>
<evidence type="ECO:0000256" key="1">
    <source>
        <dbReference type="SAM" id="Phobius"/>
    </source>
</evidence>
<sequence>MQLLIILLAAISSHAAQKYSLMRFLPANCYDKVACTVYNFNFQSVDLQYIEIPPRFQNLRLLRFINAIFDPTYVYLTLRNGLNDSLNVIKVNNVYYHRRNGYNHFNMIKLPIQTTCKYNLSSLDFSYCVLLHCHNNETHIDCPNCYLNVNMNNLKFELGQDVTRECLNKIETVILRNKSFNAIIKKEPLYYVRYVDLRDTKINIKPTVDNLRMFYSVEVLMLPDDLFGFQITYLFRDLSRLTHVQTPLNLYWKINNSAFEHYSFKDQKLILYVSNGSTQWIRRILYDADSAQAINYSTNEDLMKGSKLNVASTLIAKWWMHIMGAHLAFAFALSILTRANKLKPKAKLAKLAKL</sequence>
<keyword evidence="1" id="KW-0472">Membrane</keyword>
<reference evidence="3" key="1">
    <citation type="submission" date="2015-11" db="EMBL/GenBank/DDBJ databases">
        <title>De novo transcriptome assembly of four potential Pierce s Disease insect vectors from Arizona vineyards.</title>
        <authorList>
            <person name="Tassone E.E."/>
        </authorList>
    </citation>
    <scope>NUCLEOTIDE SEQUENCE</scope>
</reference>
<dbReference type="EMBL" id="GECZ01023067">
    <property type="protein sequence ID" value="JAS46702.1"/>
    <property type="molecule type" value="Transcribed_RNA"/>
</dbReference>
<feature type="non-terminal residue" evidence="3">
    <location>
        <position position="354"/>
    </location>
</feature>
<evidence type="ECO:0000256" key="2">
    <source>
        <dbReference type="SAM" id="SignalP"/>
    </source>
</evidence>
<gene>
    <name evidence="3" type="ORF">g.11243</name>
</gene>
<keyword evidence="2" id="KW-0732">Signal</keyword>
<evidence type="ECO:0000313" key="3">
    <source>
        <dbReference type="EMBL" id="JAS46702.1"/>
    </source>
</evidence>
<keyword evidence="1" id="KW-0812">Transmembrane</keyword>
<accession>A0A1B6F8X9</accession>
<proteinExistence type="predicted"/>
<feature type="chain" id="PRO_5012701051" evidence="2">
    <location>
        <begin position="16"/>
        <end position="354"/>
    </location>
</feature>
<keyword evidence="1" id="KW-1133">Transmembrane helix</keyword>
<dbReference type="AlphaFoldDB" id="A0A1B6F8X9"/>